<dbReference type="EMBL" id="CAJFCW020000005">
    <property type="protein sequence ID" value="CAG9121402.1"/>
    <property type="molecule type" value="Genomic_DNA"/>
</dbReference>
<dbReference type="Proteomes" id="UP000783686">
    <property type="component" value="Unassembled WGS sequence"/>
</dbReference>
<feature type="chain" id="PRO_5036221365" evidence="1">
    <location>
        <begin position="21"/>
        <end position="110"/>
    </location>
</feature>
<evidence type="ECO:0000256" key="1">
    <source>
        <dbReference type="SAM" id="SignalP"/>
    </source>
</evidence>
<keyword evidence="1" id="KW-0732">Signal</keyword>
<gene>
    <name evidence="2" type="ORF">BOKJ2_LOCUS11793</name>
</gene>
<name>A0A811LCI8_9BILA</name>
<keyword evidence="3" id="KW-1185">Reference proteome</keyword>
<sequence>MSALERIVLAVLALVVVAQAAPAASPFQPGLKLGDKYDFTRYYFNQQKKDQVEPFNAANWALPRQLAPKFKRFDAYLPNDKRLDGESIDQFYMQLGRLRPGRLEWNFNRL</sequence>
<feature type="signal peptide" evidence="1">
    <location>
        <begin position="1"/>
        <end position="20"/>
    </location>
</feature>
<comment type="caution">
    <text evidence="2">The sequence shown here is derived from an EMBL/GenBank/DDBJ whole genome shotgun (WGS) entry which is preliminary data.</text>
</comment>
<proteinExistence type="predicted"/>
<reference evidence="2" key="1">
    <citation type="submission" date="2020-09" db="EMBL/GenBank/DDBJ databases">
        <authorList>
            <person name="Kikuchi T."/>
        </authorList>
    </citation>
    <scope>NUCLEOTIDE SEQUENCE</scope>
    <source>
        <strain evidence="2">SH1</strain>
    </source>
</reference>
<organism evidence="2 3">
    <name type="scientific">Bursaphelenchus okinawaensis</name>
    <dbReference type="NCBI Taxonomy" id="465554"/>
    <lineage>
        <taxon>Eukaryota</taxon>
        <taxon>Metazoa</taxon>
        <taxon>Ecdysozoa</taxon>
        <taxon>Nematoda</taxon>
        <taxon>Chromadorea</taxon>
        <taxon>Rhabditida</taxon>
        <taxon>Tylenchina</taxon>
        <taxon>Tylenchomorpha</taxon>
        <taxon>Aphelenchoidea</taxon>
        <taxon>Aphelenchoididae</taxon>
        <taxon>Bursaphelenchus</taxon>
    </lineage>
</organism>
<dbReference type="OrthoDB" id="5835240at2759"/>
<protein>
    <submittedName>
        <fullName evidence="2">Uncharacterized protein</fullName>
    </submittedName>
</protein>
<dbReference type="Proteomes" id="UP000614601">
    <property type="component" value="Unassembled WGS sequence"/>
</dbReference>
<evidence type="ECO:0000313" key="2">
    <source>
        <dbReference type="EMBL" id="CAD5225869.1"/>
    </source>
</evidence>
<dbReference type="AlphaFoldDB" id="A0A811LCI8"/>
<evidence type="ECO:0000313" key="3">
    <source>
        <dbReference type="Proteomes" id="UP000614601"/>
    </source>
</evidence>
<dbReference type="EMBL" id="CAJFDH010000005">
    <property type="protein sequence ID" value="CAD5225869.1"/>
    <property type="molecule type" value="Genomic_DNA"/>
</dbReference>
<accession>A0A811LCI8</accession>